<dbReference type="InterPro" id="IPR016039">
    <property type="entry name" value="Thiolase-like"/>
</dbReference>
<dbReference type="Gene3D" id="3.40.47.10">
    <property type="match status" value="1"/>
</dbReference>
<dbReference type="PANTHER" id="PTHR18919">
    <property type="entry name" value="ACETYL-COA C-ACYLTRANSFERASE"/>
    <property type="match status" value="1"/>
</dbReference>
<keyword evidence="3" id="KW-0479">Metal-binding</keyword>
<evidence type="ECO:0000256" key="5">
    <source>
        <dbReference type="ARBA" id="ARBA00023315"/>
    </source>
</evidence>
<dbReference type="SUPFAM" id="SSF53901">
    <property type="entry name" value="Thiolase-like"/>
    <property type="match status" value="2"/>
</dbReference>
<dbReference type="Proteomes" id="UP001178507">
    <property type="component" value="Unassembled WGS sequence"/>
</dbReference>
<evidence type="ECO:0000256" key="4">
    <source>
        <dbReference type="ARBA" id="ARBA00022958"/>
    </source>
</evidence>
<dbReference type="GO" id="GO:0006635">
    <property type="term" value="P:fatty acid beta-oxidation"/>
    <property type="evidence" value="ECO:0007669"/>
    <property type="project" value="TreeGrafter"/>
</dbReference>
<dbReference type="EMBL" id="CAUJNA010003518">
    <property type="protein sequence ID" value="CAJ1403993.1"/>
    <property type="molecule type" value="Genomic_DNA"/>
</dbReference>
<gene>
    <name evidence="9" type="ORF">EVOR1521_LOCUS26540</name>
</gene>
<dbReference type="Pfam" id="PF00108">
    <property type="entry name" value="Thiolase_N"/>
    <property type="match status" value="1"/>
</dbReference>
<feature type="domain" description="Thiolase N-terminal" evidence="7">
    <location>
        <begin position="4"/>
        <end position="268"/>
    </location>
</feature>
<dbReference type="Pfam" id="PF02803">
    <property type="entry name" value="Thiolase_C"/>
    <property type="match status" value="1"/>
</dbReference>
<accession>A0AA36JFE5</accession>
<dbReference type="InterPro" id="IPR020617">
    <property type="entry name" value="Thiolase_C"/>
</dbReference>
<reference evidence="9" key="1">
    <citation type="submission" date="2023-08" db="EMBL/GenBank/DDBJ databases">
        <authorList>
            <person name="Chen Y."/>
            <person name="Shah S."/>
            <person name="Dougan E. K."/>
            <person name="Thang M."/>
            <person name="Chan C."/>
        </authorList>
    </citation>
    <scope>NUCLEOTIDE SEQUENCE</scope>
</reference>
<dbReference type="InterPro" id="IPR020615">
    <property type="entry name" value="Thiolase_acyl_enz_int_AS"/>
</dbReference>
<dbReference type="PROSITE" id="PS00098">
    <property type="entry name" value="THIOLASE_1"/>
    <property type="match status" value="1"/>
</dbReference>
<protein>
    <recommendedName>
        <fullName evidence="11">Acetyl-CoA C-acetyltransferase</fullName>
    </recommendedName>
</protein>
<evidence type="ECO:0000256" key="1">
    <source>
        <dbReference type="ARBA" id="ARBA00010982"/>
    </source>
</evidence>
<keyword evidence="10" id="KW-1185">Reference proteome</keyword>
<keyword evidence="2 6" id="KW-0808">Transferase</keyword>
<evidence type="ECO:0000313" key="10">
    <source>
        <dbReference type="Proteomes" id="UP001178507"/>
    </source>
</evidence>
<dbReference type="AlphaFoldDB" id="A0AA36JFE5"/>
<evidence type="ECO:0000256" key="2">
    <source>
        <dbReference type="ARBA" id="ARBA00022679"/>
    </source>
</evidence>
<evidence type="ECO:0008006" key="11">
    <source>
        <dbReference type="Google" id="ProtNLM"/>
    </source>
</evidence>
<dbReference type="PIRSF" id="PIRSF000429">
    <property type="entry name" value="Ac-CoA_Ac_transf"/>
    <property type="match status" value="1"/>
</dbReference>
<keyword evidence="4" id="KW-0630">Potassium</keyword>
<organism evidence="9 10">
    <name type="scientific">Effrenium voratum</name>
    <dbReference type="NCBI Taxonomy" id="2562239"/>
    <lineage>
        <taxon>Eukaryota</taxon>
        <taxon>Sar</taxon>
        <taxon>Alveolata</taxon>
        <taxon>Dinophyceae</taxon>
        <taxon>Suessiales</taxon>
        <taxon>Symbiodiniaceae</taxon>
        <taxon>Effrenium</taxon>
    </lineage>
</organism>
<dbReference type="CDD" id="cd00751">
    <property type="entry name" value="thiolase"/>
    <property type="match status" value="1"/>
</dbReference>
<evidence type="ECO:0000259" key="8">
    <source>
        <dbReference type="Pfam" id="PF02803"/>
    </source>
</evidence>
<evidence type="ECO:0000313" key="9">
    <source>
        <dbReference type="EMBL" id="CAJ1403993.1"/>
    </source>
</evidence>
<keyword evidence="5 6" id="KW-0012">Acyltransferase</keyword>
<dbReference type="GO" id="GO:0046872">
    <property type="term" value="F:metal ion binding"/>
    <property type="evidence" value="ECO:0007669"/>
    <property type="project" value="UniProtKB-KW"/>
</dbReference>
<name>A0AA36JFE5_9DINO</name>
<sequence length="397" mass="41833">MRSVVLAAAARTPMGSFGGQLSQVPVQRLGGFAMGAALRRAGVEPQEVEMVLMGHALPGACGLNPTKRAAMLAEIPANVDCTSVNKACASGLKAVTLAAQSIAMGEVDVAVAGGMESMSRAPYFLRHARQGGYRYGHGMLEDAALSDGLWDASHDMHLGSCVEHTVQEMGIAREEQDRYAVSSYRRAAEAWKRGAMDAEVAPLRVKNPAQDGLEKRTLIFSVDEEYSRLKLDSARHLPPVFQEEGTITSANASSLNDGAAAVVLLSEDKAREMGVTSLARIVSFADFGVEPLHFAKAPSAAIRKAMQAARMNSVNFYEIHESFAAVVLANMSLLDLDISRVNVNGGAVALGDPMGASGARILTTLLHVLTQQDAETGCAAIANGGGGATAIIIERLQ</sequence>
<dbReference type="InterPro" id="IPR002155">
    <property type="entry name" value="Thiolase"/>
</dbReference>
<dbReference type="GO" id="GO:0003985">
    <property type="term" value="F:acetyl-CoA C-acetyltransferase activity"/>
    <property type="evidence" value="ECO:0007669"/>
    <property type="project" value="TreeGrafter"/>
</dbReference>
<comment type="caution">
    <text evidence="9">The sequence shown here is derived from an EMBL/GenBank/DDBJ whole genome shotgun (WGS) entry which is preliminary data.</text>
</comment>
<evidence type="ECO:0000256" key="6">
    <source>
        <dbReference type="RuleBase" id="RU003557"/>
    </source>
</evidence>
<evidence type="ECO:0000256" key="3">
    <source>
        <dbReference type="ARBA" id="ARBA00022723"/>
    </source>
</evidence>
<comment type="similarity">
    <text evidence="1 6">Belongs to the thiolase-like superfamily. Thiolase family.</text>
</comment>
<feature type="domain" description="Thiolase C-terminal" evidence="8">
    <location>
        <begin position="276"/>
        <end position="395"/>
    </location>
</feature>
<dbReference type="GO" id="GO:0005739">
    <property type="term" value="C:mitochondrion"/>
    <property type="evidence" value="ECO:0007669"/>
    <property type="project" value="TreeGrafter"/>
</dbReference>
<evidence type="ECO:0000259" key="7">
    <source>
        <dbReference type="Pfam" id="PF00108"/>
    </source>
</evidence>
<proteinExistence type="inferred from homology"/>
<dbReference type="InterPro" id="IPR020616">
    <property type="entry name" value="Thiolase_N"/>
</dbReference>
<dbReference type="PANTHER" id="PTHR18919:SF156">
    <property type="entry name" value="ACETYL-COA ACETYLTRANSFERASE, MITOCHONDRIAL"/>
    <property type="match status" value="1"/>
</dbReference>
<dbReference type="NCBIfam" id="TIGR01930">
    <property type="entry name" value="AcCoA-C-Actrans"/>
    <property type="match status" value="1"/>
</dbReference>